<name>A0A4W3ISB1_CALMI</name>
<comment type="function">
    <text evidence="7">Component of the MICOS complex, a large protein complex of the mitochondrial inner membrane that plays crucial roles in the maintenance of crista junctions, inner membrane architecture, and formation of contact sites to the outer membrane.</text>
</comment>
<gene>
    <name evidence="9" type="primary">apooa</name>
</gene>
<dbReference type="InterPro" id="IPR033182">
    <property type="entry name" value="MIC26/MIC27_animal"/>
</dbReference>
<dbReference type="Proteomes" id="UP000314986">
    <property type="component" value="Unassembled WGS sequence"/>
</dbReference>
<keyword evidence="3 7" id="KW-0812">Transmembrane</keyword>
<evidence type="ECO:0000256" key="7">
    <source>
        <dbReference type="RuleBase" id="RU363021"/>
    </source>
</evidence>
<evidence type="ECO:0000256" key="3">
    <source>
        <dbReference type="ARBA" id="ARBA00022692"/>
    </source>
</evidence>
<dbReference type="InParanoid" id="A0A4W3ISB1"/>
<keyword evidence="4 7" id="KW-1133">Transmembrane helix</keyword>
<evidence type="ECO:0000313" key="10">
    <source>
        <dbReference type="Proteomes" id="UP000314986"/>
    </source>
</evidence>
<evidence type="ECO:0000256" key="5">
    <source>
        <dbReference type="ARBA" id="ARBA00023128"/>
    </source>
</evidence>
<evidence type="ECO:0000256" key="2">
    <source>
        <dbReference type="ARBA" id="ARBA00010904"/>
    </source>
</evidence>
<keyword evidence="5 7" id="KW-0496">Mitochondrion</keyword>
<feature type="transmembrane region" description="Helical" evidence="7">
    <location>
        <begin position="12"/>
        <end position="33"/>
    </location>
</feature>
<dbReference type="OMA" id="KVYASQK"/>
<dbReference type="GO" id="GO:0061617">
    <property type="term" value="C:MICOS complex"/>
    <property type="evidence" value="ECO:0007669"/>
    <property type="project" value="UniProtKB-UniRule"/>
</dbReference>
<keyword evidence="6 7" id="KW-0472">Membrane</keyword>
<dbReference type="PANTHER" id="PTHR14564">
    <property type="entry name" value="MICOS COMPLEX SUBUNIT MIC26 / MIC27 FAMILY MEMBER"/>
    <property type="match status" value="1"/>
</dbReference>
<dbReference type="GeneTree" id="ENSGT00530000063666"/>
<dbReference type="InterPro" id="IPR019166">
    <property type="entry name" value="MIC26/MIC27"/>
</dbReference>
<sequence length="234" mass="25996">NIQSRNRGCLVGYALVGYAYIPVPSQVIALATFPSLALASGRVFAQSNRQKKELLKVDQLSLYTVPIEIYRYEEDRPSHLEETISVFRQSAEPYTTWCQGVYTTVKPKIENIVQRGKDSYVFLKNPPPEFYPRAGIIALAGFAGLVLAGRGSRVRKTIYSFGFLATCAFVYYPKEVIEAAKVSGSALYEMGIQGYLSVESLWKENTDKKRRLASKVESSQVEGVPSVKPTNSSS</sequence>
<reference evidence="10" key="3">
    <citation type="journal article" date="2014" name="Nature">
        <title>Elephant shark genome provides unique insights into gnathostome evolution.</title>
        <authorList>
            <consortium name="International Elephant Shark Genome Sequencing Consortium"/>
            <person name="Venkatesh B."/>
            <person name="Lee A.P."/>
            <person name="Ravi V."/>
            <person name="Maurya A.K."/>
            <person name="Lian M.M."/>
            <person name="Swann J.B."/>
            <person name="Ohta Y."/>
            <person name="Flajnik M.F."/>
            <person name="Sutoh Y."/>
            <person name="Kasahara M."/>
            <person name="Hoon S."/>
            <person name="Gangu V."/>
            <person name="Roy S.W."/>
            <person name="Irimia M."/>
            <person name="Korzh V."/>
            <person name="Kondrychyn I."/>
            <person name="Lim Z.W."/>
            <person name="Tay B.H."/>
            <person name="Tohari S."/>
            <person name="Kong K.W."/>
            <person name="Ho S."/>
            <person name="Lorente-Galdos B."/>
            <person name="Quilez J."/>
            <person name="Marques-Bonet T."/>
            <person name="Raney B.J."/>
            <person name="Ingham P.W."/>
            <person name="Tay A."/>
            <person name="Hillier L.W."/>
            <person name="Minx P."/>
            <person name="Boehm T."/>
            <person name="Wilson R.K."/>
            <person name="Brenner S."/>
            <person name="Warren W.C."/>
        </authorList>
    </citation>
    <scope>NUCLEOTIDE SEQUENCE [LARGE SCALE GENOMIC DNA]</scope>
</reference>
<comment type="similarity">
    <text evidence="2">Belongs to the apolipoprotein O/MICOS complex subunit Mic27 family.</text>
</comment>
<reference evidence="9" key="4">
    <citation type="submission" date="2025-08" db="UniProtKB">
        <authorList>
            <consortium name="Ensembl"/>
        </authorList>
    </citation>
    <scope>IDENTIFICATION</scope>
</reference>
<proteinExistence type="inferred from homology"/>
<reference evidence="10" key="2">
    <citation type="journal article" date="2007" name="PLoS Biol.">
        <title>Survey sequencing and comparative analysis of the elephant shark (Callorhinchus milii) genome.</title>
        <authorList>
            <person name="Venkatesh B."/>
            <person name="Kirkness E.F."/>
            <person name="Loh Y.H."/>
            <person name="Halpern A.L."/>
            <person name="Lee A.P."/>
            <person name="Johnson J."/>
            <person name="Dandona N."/>
            <person name="Viswanathan L.D."/>
            <person name="Tay A."/>
            <person name="Venter J.C."/>
            <person name="Strausberg R.L."/>
            <person name="Brenner S."/>
        </authorList>
    </citation>
    <scope>NUCLEOTIDE SEQUENCE [LARGE SCALE GENOMIC DNA]</scope>
</reference>
<comment type="subunit">
    <text evidence="7">Component of the mitochondrial contact site and cristae organizing system (MICOS) complex.</text>
</comment>
<feature type="transmembrane region" description="Helical" evidence="7">
    <location>
        <begin position="130"/>
        <end position="148"/>
    </location>
</feature>
<organism evidence="9 10">
    <name type="scientific">Callorhinchus milii</name>
    <name type="common">Ghost shark</name>
    <dbReference type="NCBI Taxonomy" id="7868"/>
    <lineage>
        <taxon>Eukaryota</taxon>
        <taxon>Metazoa</taxon>
        <taxon>Chordata</taxon>
        <taxon>Craniata</taxon>
        <taxon>Vertebrata</taxon>
        <taxon>Chondrichthyes</taxon>
        <taxon>Holocephali</taxon>
        <taxon>Chimaeriformes</taxon>
        <taxon>Callorhinchidae</taxon>
        <taxon>Callorhinchus</taxon>
    </lineage>
</organism>
<dbReference type="AlphaFoldDB" id="A0A4W3ISB1"/>
<evidence type="ECO:0000256" key="6">
    <source>
        <dbReference type="ARBA" id="ARBA00023136"/>
    </source>
</evidence>
<keyword evidence="7" id="KW-0999">Mitochondrion inner membrane</keyword>
<evidence type="ECO:0000256" key="1">
    <source>
        <dbReference type="ARBA" id="ARBA00004325"/>
    </source>
</evidence>
<protein>
    <recommendedName>
        <fullName evidence="7">MICOS complex subunit</fullName>
    </recommendedName>
</protein>
<keyword evidence="10" id="KW-1185">Reference proteome</keyword>
<reference evidence="9" key="5">
    <citation type="submission" date="2025-09" db="UniProtKB">
        <authorList>
            <consortium name="Ensembl"/>
        </authorList>
    </citation>
    <scope>IDENTIFICATION</scope>
</reference>
<dbReference type="Pfam" id="PF09769">
    <property type="entry name" value="ApoO"/>
    <property type="match status" value="1"/>
</dbReference>
<feature type="region of interest" description="Disordered" evidence="8">
    <location>
        <begin position="213"/>
        <end position="234"/>
    </location>
</feature>
<reference evidence="10" key="1">
    <citation type="journal article" date="2006" name="Science">
        <title>Ancient noncoding elements conserved in the human genome.</title>
        <authorList>
            <person name="Venkatesh B."/>
            <person name="Kirkness E.F."/>
            <person name="Loh Y.H."/>
            <person name="Halpern A.L."/>
            <person name="Lee A.P."/>
            <person name="Johnson J."/>
            <person name="Dandona N."/>
            <person name="Viswanathan L.D."/>
            <person name="Tay A."/>
            <person name="Venter J.C."/>
            <person name="Strausberg R.L."/>
            <person name="Brenner S."/>
        </authorList>
    </citation>
    <scope>NUCLEOTIDE SEQUENCE [LARGE SCALE GENOMIC DNA]</scope>
</reference>
<dbReference type="GO" id="GO:0042407">
    <property type="term" value="P:cristae formation"/>
    <property type="evidence" value="ECO:0007669"/>
    <property type="project" value="InterPro"/>
</dbReference>
<comment type="subcellular location">
    <subcellularLocation>
        <location evidence="7">Mitochondrion inner membrane</location>
    </subcellularLocation>
    <subcellularLocation>
        <location evidence="1">Mitochondrion membrane</location>
    </subcellularLocation>
</comment>
<evidence type="ECO:0000256" key="8">
    <source>
        <dbReference type="SAM" id="MobiDB-lite"/>
    </source>
</evidence>
<evidence type="ECO:0000256" key="4">
    <source>
        <dbReference type="ARBA" id="ARBA00022989"/>
    </source>
</evidence>
<dbReference type="STRING" id="7868.ENSCMIP00000030371"/>
<accession>A0A4W3ISB1</accession>
<dbReference type="Ensembl" id="ENSCMIT00000030838.1">
    <property type="protein sequence ID" value="ENSCMIP00000030371.1"/>
    <property type="gene ID" value="ENSCMIG00000013069.1"/>
</dbReference>
<evidence type="ECO:0000313" key="9">
    <source>
        <dbReference type="Ensembl" id="ENSCMIP00000030371.1"/>
    </source>
</evidence>